<dbReference type="Pfam" id="PF00501">
    <property type="entry name" value="AMP-binding"/>
    <property type="match status" value="1"/>
</dbReference>
<organism evidence="4 5">
    <name type="scientific">Gaetbulibacter aestuarii</name>
    <dbReference type="NCBI Taxonomy" id="1502358"/>
    <lineage>
        <taxon>Bacteria</taxon>
        <taxon>Pseudomonadati</taxon>
        <taxon>Bacteroidota</taxon>
        <taxon>Flavobacteriia</taxon>
        <taxon>Flavobacteriales</taxon>
        <taxon>Flavobacteriaceae</taxon>
        <taxon>Gaetbulibacter</taxon>
    </lineage>
</organism>
<keyword evidence="1" id="KW-0547">Nucleotide-binding</keyword>
<dbReference type="InterPro" id="IPR020845">
    <property type="entry name" value="AMP-binding_CS"/>
</dbReference>
<dbReference type="PANTHER" id="PTHR43272:SF33">
    <property type="entry name" value="AMP-BINDING DOMAIN-CONTAINING PROTEIN-RELATED"/>
    <property type="match status" value="1"/>
</dbReference>
<dbReference type="InterPro" id="IPR042099">
    <property type="entry name" value="ANL_N_sf"/>
</dbReference>
<dbReference type="EMBL" id="JBAWKB010000002">
    <property type="protein sequence ID" value="MFH6771998.1"/>
    <property type="molecule type" value="Genomic_DNA"/>
</dbReference>
<gene>
    <name evidence="4" type="ORF">V8G58_08640</name>
</gene>
<evidence type="ECO:0000313" key="5">
    <source>
        <dbReference type="Proteomes" id="UP001610100"/>
    </source>
</evidence>
<keyword evidence="2" id="KW-0067">ATP-binding</keyword>
<dbReference type="RefSeq" id="WP_344741237.1">
    <property type="nucleotide sequence ID" value="NZ_BAABAY010000002.1"/>
</dbReference>
<dbReference type="PROSITE" id="PS00455">
    <property type="entry name" value="AMP_BINDING"/>
    <property type="match status" value="1"/>
</dbReference>
<keyword evidence="5" id="KW-1185">Reference proteome</keyword>
<dbReference type="Pfam" id="PF23562">
    <property type="entry name" value="AMP-binding_C_3"/>
    <property type="match status" value="1"/>
</dbReference>
<dbReference type="SUPFAM" id="SSF56801">
    <property type="entry name" value="Acetyl-CoA synthetase-like"/>
    <property type="match status" value="1"/>
</dbReference>
<accession>A0ABW7N021</accession>
<dbReference type="Gene3D" id="3.40.50.12780">
    <property type="entry name" value="N-terminal domain of ligase-like"/>
    <property type="match status" value="1"/>
</dbReference>
<dbReference type="Proteomes" id="UP001610100">
    <property type="component" value="Unassembled WGS sequence"/>
</dbReference>
<evidence type="ECO:0000313" key="4">
    <source>
        <dbReference type="EMBL" id="MFH6771998.1"/>
    </source>
</evidence>
<evidence type="ECO:0000256" key="2">
    <source>
        <dbReference type="ARBA" id="ARBA00022840"/>
    </source>
</evidence>
<evidence type="ECO:0000259" key="3">
    <source>
        <dbReference type="Pfam" id="PF00501"/>
    </source>
</evidence>
<reference evidence="4 5" key="1">
    <citation type="submission" date="2024-02" db="EMBL/GenBank/DDBJ databases">
        <title>A Gaetbulibacter species isolated from tidal flats and genomic insights of their niches.</title>
        <authorList>
            <person name="Ye Y."/>
        </authorList>
    </citation>
    <scope>NUCLEOTIDE SEQUENCE [LARGE SCALE GENOMIC DNA]</scope>
    <source>
        <strain evidence="4 5">KYW382</strain>
    </source>
</reference>
<evidence type="ECO:0000256" key="1">
    <source>
        <dbReference type="ARBA" id="ARBA00022741"/>
    </source>
</evidence>
<protein>
    <submittedName>
        <fullName evidence="4">AMP-binding protein</fullName>
    </submittedName>
</protein>
<proteinExistence type="predicted"/>
<dbReference type="InterPro" id="IPR000873">
    <property type="entry name" value="AMP-dep_synth/lig_dom"/>
</dbReference>
<sequence>MDFKSPLEAFLYWEKKTPDQVFLNQPIYGKILQYTYKKAGEEARKIASGLRALGLPESSHIALLSKNCAHWHMSDLAIQMAGYVSVPIYPTLTADGVQLILDHSDAKAIIVGKLDSYEAQKAGIKNMPILSIGMYGVEEKNTWESWLKAYEPMVPFERDPIDLFTIIYTSGTTGMPKGVMHSSYNFVFCNKIFIKKLLAPDHFRFFSYLPLAHVAERLIATLCICKGAEVFFPESLDTFASDLKKAKPHLFFAVPRIYAKFQEKILEKIPQKRLDLLLKIPVLNMILKKTLQKNLGMGSALIIGSAAAPISVDLIHWYQKIGVTILQLYGMTEDCSLSHANTHEENKVGTVGKAHEEVSVKLSAEGEILIKNDCMMLGYYKNPELTASVFEDGYFKTGDTGEYDHEGYLTITGRVKDQFKTDKGKYIIPAPIELALSANENIGQICLVGTGIPQPIALITLSEVGRTKTKKALAESLMATVRALNPKLEKHERVEKVVIMKEEWTPDNNLTTPTLKVKRNAIEKIHKPYYYRWFAMEDKVIFEAELI</sequence>
<dbReference type="PANTHER" id="PTHR43272">
    <property type="entry name" value="LONG-CHAIN-FATTY-ACID--COA LIGASE"/>
    <property type="match status" value="1"/>
</dbReference>
<name>A0ABW7N021_9FLAO</name>
<comment type="caution">
    <text evidence="4">The sequence shown here is derived from an EMBL/GenBank/DDBJ whole genome shotgun (WGS) entry which is preliminary data.</text>
</comment>
<feature type="domain" description="AMP-dependent synthetase/ligase" evidence="3">
    <location>
        <begin position="14"/>
        <end position="380"/>
    </location>
</feature>